<dbReference type="NCBIfam" id="TIGR03062">
    <property type="entry name" value="pip_yhgE_Cterm"/>
    <property type="match status" value="1"/>
</dbReference>
<dbReference type="NCBIfam" id="TIGR03061">
    <property type="entry name" value="pip_yhgE_Nterm"/>
    <property type="match status" value="1"/>
</dbReference>
<gene>
    <name evidence="8" type="ORF">EXD82_08175</name>
</gene>
<feature type="transmembrane region" description="Helical" evidence="6">
    <location>
        <begin position="20"/>
        <end position="38"/>
    </location>
</feature>
<evidence type="ECO:0000313" key="9">
    <source>
        <dbReference type="Proteomes" id="UP000317863"/>
    </source>
</evidence>
<dbReference type="Gene3D" id="3.40.1710.10">
    <property type="entry name" value="abc type-2 transporter like domain"/>
    <property type="match status" value="1"/>
</dbReference>
<dbReference type="GO" id="GO:0140359">
    <property type="term" value="F:ABC-type transporter activity"/>
    <property type="evidence" value="ECO:0007669"/>
    <property type="project" value="InterPro"/>
</dbReference>
<feature type="transmembrane region" description="Helical" evidence="6">
    <location>
        <begin position="591"/>
        <end position="612"/>
    </location>
</feature>
<keyword evidence="2 6" id="KW-0812">Transmembrane</keyword>
<dbReference type="InterPro" id="IPR051328">
    <property type="entry name" value="T7SS_ABC-Transporter"/>
</dbReference>
<feature type="coiled-coil region" evidence="5">
    <location>
        <begin position="192"/>
        <end position="233"/>
    </location>
</feature>
<protein>
    <submittedName>
        <fullName evidence="8">YhgE/Pip domain-containing protein</fullName>
    </submittedName>
</protein>
<feature type="transmembrane region" description="Helical" evidence="6">
    <location>
        <begin position="685"/>
        <end position="706"/>
    </location>
</feature>
<evidence type="ECO:0000313" key="8">
    <source>
        <dbReference type="EMBL" id="TQQ84174.1"/>
    </source>
</evidence>
<dbReference type="GO" id="GO:0016020">
    <property type="term" value="C:membrane"/>
    <property type="evidence" value="ECO:0007669"/>
    <property type="project" value="UniProtKB-SubCell"/>
</dbReference>
<evidence type="ECO:0000256" key="4">
    <source>
        <dbReference type="ARBA" id="ARBA00023136"/>
    </source>
</evidence>
<evidence type="ECO:0000256" key="6">
    <source>
        <dbReference type="SAM" id="Phobius"/>
    </source>
</evidence>
<feature type="transmembrane region" description="Helical" evidence="6">
    <location>
        <begin position="524"/>
        <end position="543"/>
    </location>
</feature>
<dbReference type="Pfam" id="PF12698">
    <property type="entry name" value="ABC2_membrane_3"/>
    <property type="match status" value="1"/>
</dbReference>
<proteinExistence type="predicted"/>
<dbReference type="Proteomes" id="UP000317863">
    <property type="component" value="Unassembled WGS sequence"/>
</dbReference>
<dbReference type="PANTHER" id="PTHR43077">
    <property type="entry name" value="TRANSPORT PERMEASE YVFS-RELATED"/>
    <property type="match status" value="1"/>
</dbReference>
<keyword evidence="4 6" id="KW-0472">Membrane</keyword>
<dbReference type="RefSeq" id="WP_142536425.1">
    <property type="nucleotide sequence ID" value="NZ_SGJB01000015.1"/>
</dbReference>
<accession>A0A544QU05</accession>
<feature type="domain" description="ABC-2 type transporter transmembrane" evidence="7">
    <location>
        <begin position="379"/>
        <end position="698"/>
    </location>
</feature>
<feature type="transmembrane region" description="Helical" evidence="6">
    <location>
        <begin position="793"/>
        <end position="814"/>
    </location>
</feature>
<dbReference type="OrthoDB" id="9811483at2"/>
<keyword evidence="9" id="KW-1185">Reference proteome</keyword>
<reference evidence="8 9" key="1">
    <citation type="submission" date="2019-02" db="EMBL/GenBank/DDBJ databases">
        <title>Peptostreptococcaceae bacterium ZHW00191 nov., a new bacterium isolated from the human gut.</title>
        <authorList>
            <person name="Zhou H.-W."/>
            <person name="Chen X.-J."/>
        </authorList>
    </citation>
    <scope>NUCLEOTIDE SEQUENCE [LARGE SCALE GENOMIC DNA]</scope>
    <source>
        <strain evidence="8 9">ZHW00191</strain>
    </source>
</reference>
<dbReference type="InterPro" id="IPR017500">
    <property type="entry name" value="Phage_infect_YhgE_N"/>
</dbReference>
<comment type="subcellular location">
    <subcellularLocation>
        <location evidence="1">Membrane</location>
        <topology evidence="1">Multi-pass membrane protein</topology>
    </subcellularLocation>
</comment>
<sequence>MKKIWRIFRRDIKRLSTNIVALIVVGGVCIIPSLYAWFNIAANMDPYSNTGGVPIAVTNNDKGTYSDIAGDMNIGNEIISNLKKNDALGWKFVDESEAVHGVKSGKYYAAIVIPEDFSESMASVLSGNIKRPELIYYLNEKKNAIAPKVTDTGATTIQTQVNTEFVETVSKTVSDILGETIVSTENDIEKMQEDLIADMNKTSENIASYQKNLKSFEERFKSSESMIESAKKTSQNAGTMINSSISAINQMNKIISESRKTTSSIASDFSTNITKGENILSDINSDVKSDLGKINGDLQSINSKVQTNIEAVENAIESNEKIIAKLKNIERKLPLFDASSLINKLEEQNNKDREIIEALKKGNENISDALENAETASNEISSVIENSQNDLRKIKGDINSSVVPNINSSLDSFSTISGQLNGLLSGAESKAAQLTPVFTSLEKSMEDTQNALKSTGNAISNVQQNTEGVIADLNALKNSQAFGEFMDITGMSADEVADFIATPVKLDTEVFYPVKNYGSAIGTFYTNLAIWVGGIVLIAIFKLEIDKDEEIKSFTHAQGYFGRWILFVVIGLIQSLIICLGDILILKTQCVNPVAFIFAGLVASFVYVNIIYALSITFKHIGKALCVLLVIIQIPGSSGTYPIEMMPGFFQKLNPLLPFTYGINAMREAMAGMYGLNYIKDIGCLLIYVPIFIAIGVLIRPIFLNINRLFDKKLRETGLMICEEEGLTKERVRLSSAVTALVNQDEYRADIYSKVEKFEEKYKKRIKRGFEAIVVIPLILLVLMFSIDAKMELLILWIISIIAISLYIIVVEFIHENLHRKLKMADMSMDDIAEEIRKIRSKEDER</sequence>
<evidence type="ECO:0000256" key="3">
    <source>
        <dbReference type="ARBA" id="ARBA00022989"/>
    </source>
</evidence>
<comment type="caution">
    <text evidence="8">The sequence shown here is derived from an EMBL/GenBank/DDBJ whole genome shotgun (WGS) entry which is preliminary data.</text>
</comment>
<feature type="transmembrane region" description="Helical" evidence="6">
    <location>
        <begin position="564"/>
        <end position="585"/>
    </location>
</feature>
<dbReference type="PANTHER" id="PTHR43077:SF10">
    <property type="entry name" value="TRANSPORT PERMEASE PROTEIN"/>
    <property type="match status" value="1"/>
</dbReference>
<evidence type="ECO:0000256" key="1">
    <source>
        <dbReference type="ARBA" id="ARBA00004141"/>
    </source>
</evidence>
<evidence type="ECO:0000259" key="7">
    <source>
        <dbReference type="Pfam" id="PF12698"/>
    </source>
</evidence>
<keyword evidence="5" id="KW-0175">Coiled coil</keyword>
<feature type="transmembrane region" description="Helical" evidence="6">
    <location>
        <begin position="769"/>
        <end position="787"/>
    </location>
</feature>
<dbReference type="EMBL" id="SGJB01000015">
    <property type="protein sequence ID" value="TQQ84174.1"/>
    <property type="molecule type" value="Genomic_DNA"/>
</dbReference>
<feature type="transmembrane region" description="Helical" evidence="6">
    <location>
        <begin position="624"/>
        <end position="643"/>
    </location>
</feature>
<name>A0A544QU05_9FIRM</name>
<evidence type="ECO:0000256" key="5">
    <source>
        <dbReference type="SAM" id="Coils"/>
    </source>
</evidence>
<dbReference type="InterPro" id="IPR017501">
    <property type="entry name" value="Phage_infect_YhgE_C"/>
</dbReference>
<organism evidence="8 9">
    <name type="scientific">Peptacetobacter hominis</name>
    <dbReference type="NCBI Taxonomy" id="2743610"/>
    <lineage>
        <taxon>Bacteria</taxon>
        <taxon>Bacillati</taxon>
        <taxon>Bacillota</taxon>
        <taxon>Clostridia</taxon>
        <taxon>Peptostreptococcales</taxon>
        <taxon>Peptostreptococcaceae</taxon>
        <taxon>Peptacetobacter</taxon>
    </lineage>
</organism>
<evidence type="ECO:0000256" key="2">
    <source>
        <dbReference type="ARBA" id="ARBA00022692"/>
    </source>
</evidence>
<dbReference type="AlphaFoldDB" id="A0A544QU05"/>
<feature type="coiled-coil region" evidence="5">
    <location>
        <begin position="309"/>
        <end position="390"/>
    </location>
</feature>
<keyword evidence="3 6" id="KW-1133">Transmembrane helix</keyword>
<dbReference type="InterPro" id="IPR013525">
    <property type="entry name" value="ABC2_TM"/>
</dbReference>